<gene>
    <name evidence="1" type="ORF">RCOM_1905090</name>
</gene>
<organism evidence="1 2">
    <name type="scientific">Ricinus communis</name>
    <name type="common">Castor bean</name>
    <dbReference type="NCBI Taxonomy" id="3988"/>
    <lineage>
        <taxon>Eukaryota</taxon>
        <taxon>Viridiplantae</taxon>
        <taxon>Streptophyta</taxon>
        <taxon>Embryophyta</taxon>
        <taxon>Tracheophyta</taxon>
        <taxon>Spermatophyta</taxon>
        <taxon>Magnoliopsida</taxon>
        <taxon>eudicotyledons</taxon>
        <taxon>Gunneridae</taxon>
        <taxon>Pentapetalae</taxon>
        <taxon>rosids</taxon>
        <taxon>fabids</taxon>
        <taxon>Malpighiales</taxon>
        <taxon>Euphorbiaceae</taxon>
        <taxon>Acalyphoideae</taxon>
        <taxon>Acalypheae</taxon>
        <taxon>Ricinus</taxon>
    </lineage>
</organism>
<accession>B9TCH7</accession>
<dbReference type="EMBL" id="EQ977292">
    <property type="protein sequence ID" value="EEF26438.1"/>
    <property type="molecule type" value="Genomic_DNA"/>
</dbReference>
<name>B9TCH7_RICCO</name>
<sequence length="210" mass="23810">DTFPLVEKKLKDEYLAAILRELLRMAYEFFSNGDERNGAYALQEFEGTIWPSRNVPPRHAPDAERRAHGALKRYAGVTPNPYPYRGSIEDMGESQRQLFNAVLRTYEEGSDTLQPGKEHNWLLGPDAIARKFNERSRKAATARFTQELSTRTSLAALRATNVLGTLLIFDIEEPDRPRISIRGKPAEFKSQTPNYIIDEPNWAICGSKPG</sequence>
<feature type="non-terminal residue" evidence="1">
    <location>
        <position position="1"/>
    </location>
</feature>
<dbReference type="InParanoid" id="B9TCH7"/>
<keyword evidence="2" id="KW-1185">Reference proteome</keyword>
<dbReference type="AlphaFoldDB" id="B9TCH7"/>
<evidence type="ECO:0000313" key="2">
    <source>
        <dbReference type="Proteomes" id="UP000008311"/>
    </source>
</evidence>
<protein>
    <submittedName>
        <fullName evidence="1">Uncharacterized protein</fullName>
    </submittedName>
</protein>
<evidence type="ECO:0000313" key="1">
    <source>
        <dbReference type="EMBL" id="EEF26438.1"/>
    </source>
</evidence>
<reference evidence="2" key="1">
    <citation type="journal article" date="2010" name="Nat. Biotechnol.">
        <title>Draft genome sequence of the oilseed species Ricinus communis.</title>
        <authorList>
            <person name="Chan A.P."/>
            <person name="Crabtree J."/>
            <person name="Zhao Q."/>
            <person name="Lorenzi H."/>
            <person name="Orvis J."/>
            <person name="Puiu D."/>
            <person name="Melake-Berhan A."/>
            <person name="Jones K.M."/>
            <person name="Redman J."/>
            <person name="Chen G."/>
            <person name="Cahoon E.B."/>
            <person name="Gedil M."/>
            <person name="Stanke M."/>
            <person name="Haas B.J."/>
            <person name="Wortman J.R."/>
            <person name="Fraser-Liggett C.M."/>
            <person name="Ravel J."/>
            <person name="Rabinowicz P.D."/>
        </authorList>
    </citation>
    <scope>NUCLEOTIDE SEQUENCE [LARGE SCALE GENOMIC DNA]</scope>
    <source>
        <strain evidence="2">cv. Hale</strain>
    </source>
</reference>
<dbReference type="Proteomes" id="UP000008311">
    <property type="component" value="Unassembled WGS sequence"/>
</dbReference>
<proteinExistence type="predicted"/>